<dbReference type="InterPro" id="IPR001626">
    <property type="entry name" value="ABC_TroCD"/>
</dbReference>
<dbReference type="InterPro" id="IPR037294">
    <property type="entry name" value="ABC_BtuC-like"/>
</dbReference>
<feature type="transmembrane region" description="Helical" evidence="7">
    <location>
        <begin position="14"/>
        <end position="35"/>
    </location>
</feature>
<feature type="transmembrane region" description="Helical" evidence="7">
    <location>
        <begin position="81"/>
        <end position="107"/>
    </location>
</feature>
<dbReference type="RefSeq" id="WP_013406008.1">
    <property type="nucleotide sequence ID" value="NC_014654.1"/>
</dbReference>
<dbReference type="GO" id="GO:0055085">
    <property type="term" value="P:transmembrane transport"/>
    <property type="evidence" value="ECO:0007669"/>
    <property type="project" value="InterPro"/>
</dbReference>
<keyword evidence="3 6" id="KW-0812">Transmembrane</keyword>
<organism evidence="8 9">
    <name type="scientific">Halanaerobium hydrogeniformans</name>
    <name type="common">Halanaerobium sp. (strain sapolanicus)</name>
    <dbReference type="NCBI Taxonomy" id="656519"/>
    <lineage>
        <taxon>Bacteria</taxon>
        <taxon>Bacillati</taxon>
        <taxon>Bacillota</taxon>
        <taxon>Clostridia</taxon>
        <taxon>Halanaerobiales</taxon>
        <taxon>Halanaerobiaceae</taxon>
        <taxon>Halanaerobium</taxon>
    </lineage>
</organism>
<dbReference type="Gene3D" id="1.10.3470.10">
    <property type="entry name" value="ABC transporter involved in vitamin B12 uptake, BtuC"/>
    <property type="match status" value="1"/>
</dbReference>
<accession>E4RLL6</accession>
<evidence type="ECO:0000313" key="8">
    <source>
        <dbReference type="EMBL" id="ADQ14930.1"/>
    </source>
</evidence>
<dbReference type="eggNOG" id="COG1108">
    <property type="taxonomic scope" value="Bacteria"/>
</dbReference>
<evidence type="ECO:0000313" key="9">
    <source>
        <dbReference type="Proteomes" id="UP000007434"/>
    </source>
</evidence>
<gene>
    <name evidence="8" type="ordered locus">Halsa_1505</name>
</gene>
<sequence>MIIYTILERNINRIMGAIAYLFSLLPGGLGAPFEYQFMQRALLTAILVGVVCGILSNFIILKKWALLGDSISHAVLPGVAFAYLLNLPFAVGAFVAGIIAAGSMSFIEINSRIKEDTAMGIILTSFFAAGVIIISRIATSTHLMHILFGNVLGVQMDTLILTVIISFITLFFVKIYFHELLIYTFDPIQSSALGFNRLFFHYGLMFLITMTIVASLETVGIILVVAMLITPGATAYLLSDRLSVMILISASIGFISSIVGLYLSFIYNIASGASIVIIMSIIFLVTLIISPKYGILNLGKKLQIS</sequence>
<feature type="transmembrane region" description="Helical" evidence="7">
    <location>
        <begin position="245"/>
        <end position="267"/>
    </location>
</feature>
<dbReference type="GO" id="GO:0071281">
    <property type="term" value="P:cellular response to iron ion"/>
    <property type="evidence" value="ECO:0007669"/>
    <property type="project" value="UniProtKB-ARBA"/>
</dbReference>
<dbReference type="Proteomes" id="UP000007434">
    <property type="component" value="Chromosome"/>
</dbReference>
<name>E4RLL6_HALHG</name>
<evidence type="ECO:0000256" key="1">
    <source>
        <dbReference type="ARBA" id="ARBA00004141"/>
    </source>
</evidence>
<proteinExistence type="inferred from homology"/>
<dbReference type="PANTHER" id="PTHR30477">
    <property type="entry name" value="ABC-TRANSPORTER METAL-BINDING PROTEIN"/>
    <property type="match status" value="1"/>
</dbReference>
<feature type="transmembrane region" description="Helical" evidence="7">
    <location>
        <begin position="119"/>
        <end position="138"/>
    </location>
</feature>
<protein>
    <submittedName>
        <fullName evidence="8">ABC-3 protein</fullName>
    </submittedName>
</protein>
<reference evidence="8 9" key="1">
    <citation type="submission" date="2010-11" db="EMBL/GenBank/DDBJ databases">
        <title>Complete sequence of Halanaerobium sp. sapolanicus.</title>
        <authorList>
            <consortium name="US DOE Joint Genome Institute"/>
            <person name="Lucas S."/>
            <person name="Copeland A."/>
            <person name="Lapidus A."/>
            <person name="Cheng J.-F."/>
            <person name="Bruce D."/>
            <person name="Goodwin L."/>
            <person name="Pitluck S."/>
            <person name="Davenport K."/>
            <person name="Detter J.C."/>
            <person name="Han C."/>
            <person name="Tapia R."/>
            <person name="Land M."/>
            <person name="Hauser L."/>
            <person name="Jeffries C."/>
            <person name="Kyrpides N."/>
            <person name="Ivanova N."/>
            <person name="Mikhailova N."/>
            <person name="Begemann M.B."/>
            <person name="Mormile M.R."/>
            <person name="Wall J.D."/>
            <person name="Elias D.A."/>
            <person name="Woyke T."/>
        </authorList>
    </citation>
    <scope>NUCLEOTIDE SEQUENCE [LARGE SCALE GENOMIC DNA]</scope>
    <source>
        <strain evidence="9">sapolanicus</strain>
    </source>
</reference>
<keyword evidence="5 7" id="KW-0472">Membrane</keyword>
<evidence type="ECO:0000256" key="5">
    <source>
        <dbReference type="ARBA" id="ARBA00023136"/>
    </source>
</evidence>
<dbReference type="GO" id="GO:0043190">
    <property type="term" value="C:ATP-binding cassette (ABC) transporter complex"/>
    <property type="evidence" value="ECO:0007669"/>
    <property type="project" value="InterPro"/>
</dbReference>
<evidence type="ECO:0000256" key="7">
    <source>
        <dbReference type="SAM" id="Phobius"/>
    </source>
</evidence>
<dbReference type="KEGG" id="has:Halsa_1505"/>
<dbReference type="Pfam" id="PF00950">
    <property type="entry name" value="ABC-3"/>
    <property type="match status" value="1"/>
</dbReference>
<dbReference type="STRING" id="656519.Halsa_1505"/>
<keyword evidence="4 7" id="KW-1133">Transmembrane helix</keyword>
<comment type="subcellular location">
    <subcellularLocation>
        <location evidence="6">Cell membrane</location>
        <topology evidence="6">Multi-pass membrane protein</topology>
    </subcellularLocation>
    <subcellularLocation>
        <location evidence="1">Membrane</location>
        <topology evidence="1">Multi-pass membrane protein</topology>
    </subcellularLocation>
</comment>
<feature type="transmembrane region" description="Helical" evidence="7">
    <location>
        <begin position="273"/>
        <end position="295"/>
    </location>
</feature>
<feature type="transmembrane region" description="Helical" evidence="7">
    <location>
        <begin position="42"/>
        <end position="61"/>
    </location>
</feature>
<dbReference type="AlphaFoldDB" id="E4RLL6"/>
<dbReference type="HOGENOM" id="CLU_028808_4_0_9"/>
<evidence type="ECO:0000256" key="6">
    <source>
        <dbReference type="RuleBase" id="RU003943"/>
    </source>
</evidence>
<keyword evidence="6" id="KW-0813">Transport</keyword>
<reference evidence="8 9" key="2">
    <citation type="journal article" date="2011" name="J. Bacteriol.">
        <title>Complete Genome Sequence of the Haloalkaliphilic, Hydrogen Producing Halanaerobium hydrogenoformans.</title>
        <authorList>
            <person name="Brown S.D."/>
            <person name="Begemann M.B."/>
            <person name="Mormile M.R."/>
            <person name="Wall J.D."/>
            <person name="Han C.S."/>
            <person name="Goodwin L.A."/>
            <person name="Pitluck S."/>
            <person name="Land M.L."/>
            <person name="Hauser L.J."/>
            <person name="Elias D.A."/>
        </authorList>
    </citation>
    <scope>NUCLEOTIDE SEQUENCE [LARGE SCALE GENOMIC DNA]</scope>
    <source>
        <strain evidence="9">sapolanicus</strain>
    </source>
</reference>
<evidence type="ECO:0000256" key="3">
    <source>
        <dbReference type="ARBA" id="ARBA00022692"/>
    </source>
</evidence>
<comment type="similarity">
    <text evidence="2 6">Belongs to the ABC-3 integral membrane protein family.</text>
</comment>
<feature type="transmembrane region" description="Helical" evidence="7">
    <location>
        <begin position="158"/>
        <end position="177"/>
    </location>
</feature>
<evidence type="ECO:0000256" key="4">
    <source>
        <dbReference type="ARBA" id="ARBA00022989"/>
    </source>
</evidence>
<dbReference type="OrthoDB" id="9798540at2"/>
<feature type="transmembrane region" description="Helical" evidence="7">
    <location>
        <begin position="198"/>
        <end position="215"/>
    </location>
</feature>
<dbReference type="EMBL" id="CP002304">
    <property type="protein sequence ID" value="ADQ14930.1"/>
    <property type="molecule type" value="Genomic_DNA"/>
</dbReference>
<dbReference type="FunFam" id="1.10.3470.10:FF:000003">
    <property type="entry name" value="Iron ABC transporter permease SitD"/>
    <property type="match status" value="1"/>
</dbReference>
<dbReference type="CDD" id="cd06550">
    <property type="entry name" value="TM_ABC_iron-siderophores_like"/>
    <property type="match status" value="1"/>
</dbReference>
<keyword evidence="9" id="KW-1185">Reference proteome</keyword>
<dbReference type="GO" id="GO:0010043">
    <property type="term" value="P:response to zinc ion"/>
    <property type="evidence" value="ECO:0007669"/>
    <property type="project" value="TreeGrafter"/>
</dbReference>
<dbReference type="SUPFAM" id="SSF81345">
    <property type="entry name" value="ABC transporter involved in vitamin B12 uptake, BtuC"/>
    <property type="match status" value="1"/>
</dbReference>
<evidence type="ECO:0000256" key="2">
    <source>
        <dbReference type="ARBA" id="ARBA00008034"/>
    </source>
</evidence>
<dbReference type="PANTHER" id="PTHR30477:SF13">
    <property type="entry name" value="IRON TRANSPORT SYSTEM MEMBRANE PROTEIN HI_0360-RELATED"/>
    <property type="match status" value="1"/>
</dbReference>